<dbReference type="InterPro" id="IPR036615">
    <property type="entry name" value="Mur_ligase_C_dom_sf"/>
</dbReference>
<keyword evidence="5 14" id="KW-0436">Ligase</keyword>
<comment type="catalytic activity">
    <reaction evidence="13 14">
        <text>UDP-N-acetyl-alpha-D-muramate + L-alanine + ATP = UDP-N-acetyl-alpha-D-muramoyl-L-alanine + ADP + phosphate + H(+)</text>
        <dbReference type="Rhea" id="RHEA:23372"/>
        <dbReference type="ChEBI" id="CHEBI:15378"/>
        <dbReference type="ChEBI" id="CHEBI:30616"/>
        <dbReference type="ChEBI" id="CHEBI:43474"/>
        <dbReference type="ChEBI" id="CHEBI:57972"/>
        <dbReference type="ChEBI" id="CHEBI:70757"/>
        <dbReference type="ChEBI" id="CHEBI:83898"/>
        <dbReference type="ChEBI" id="CHEBI:456216"/>
        <dbReference type="EC" id="6.3.2.8"/>
    </reaction>
</comment>
<dbReference type="GO" id="GO:0071555">
    <property type="term" value="P:cell wall organization"/>
    <property type="evidence" value="ECO:0007669"/>
    <property type="project" value="UniProtKB-KW"/>
</dbReference>
<dbReference type="GO" id="GO:0005737">
    <property type="term" value="C:cytoplasm"/>
    <property type="evidence" value="ECO:0007669"/>
    <property type="project" value="UniProtKB-SubCell"/>
</dbReference>
<dbReference type="InterPro" id="IPR036565">
    <property type="entry name" value="Mur-like_cat_sf"/>
</dbReference>
<keyword evidence="12 14" id="KW-0961">Cell wall biogenesis/degradation</keyword>
<gene>
    <name evidence="14" type="primary">murC</name>
    <name evidence="18" type="ORF">C7457_0622</name>
</gene>
<dbReference type="Gene3D" id="3.90.190.20">
    <property type="entry name" value="Mur ligase, C-terminal domain"/>
    <property type="match status" value="1"/>
</dbReference>
<reference evidence="18 19" key="1">
    <citation type="submission" date="2018-10" db="EMBL/GenBank/DDBJ databases">
        <title>Genomic Encyclopedia of Type Strains, Phase IV (KMG-IV): sequencing the most valuable type-strain genomes for metagenomic binning, comparative biology and taxonomic classification.</title>
        <authorList>
            <person name="Goeker M."/>
        </authorList>
    </citation>
    <scope>NUCLEOTIDE SEQUENCE [LARGE SCALE GENOMIC DNA]</scope>
    <source>
        <strain evidence="18 19">DSM 15521</strain>
    </source>
</reference>
<evidence type="ECO:0000256" key="6">
    <source>
        <dbReference type="ARBA" id="ARBA00022618"/>
    </source>
</evidence>
<dbReference type="GO" id="GO:0005524">
    <property type="term" value="F:ATP binding"/>
    <property type="evidence" value="ECO:0007669"/>
    <property type="project" value="UniProtKB-UniRule"/>
</dbReference>
<evidence type="ECO:0000256" key="7">
    <source>
        <dbReference type="ARBA" id="ARBA00022741"/>
    </source>
</evidence>
<name>A0A420W8Z3_9BACT</name>
<comment type="function">
    <text evidence="14">Cell wall formation.</text>
</comment>
<evidence type="ECO:0000256" key="14">
    <source>
        <dbReference type="HAMAP-Rule" id="MF_00046"/>
    </source>
</evidence>
<keyword evidence="7 14" id="KW-0547">Nucleotide-binding</keyword>
<organism evidence="18 19">
    <name type="scientific">Thermovibrio guaymasensis</name>
    <dbReference type="NCBI Taxonomy" id="240167"/>
    <lineage>
        <taxon>Bacteria</taxon>
        <taxon>Pseudomonadati</taxon>
        <taxon>Aquificota</taxon>
        <taxon>Aquificia</taxon>
        <taxon>Desulfurobacteriales</taxon>
        <taxon>Desulfurobacteriaceae</taxon>
        <taxon>Thermovibrio</taxon>
    </lineage>
</organism>
<evidence type="ECO:0000256" key="11">
    <source>
        <dbReference type="ARBA" id="ARBA00023306"/>
    </source>
</evidence>
<dbReference type="NCBIfam" id="TIGR01082">
    <property type="entry name" value="murC"/>
    <property type="match status" value="1"/>
</dbReference>
<dbReference type="EMBL" id="RBIE01000001">
    <property type="protein sequence ID" value="RKQ63742.1"/>
    <property type="molecule type" value="Genomic_DNA"/>
</dbReference>
<proteinExistence type="inferred from homology"/>
<keyword evidence="9 14" id="KW-0133">Cell shape</keyword>
<keyword evidence="4 14" id="KW-0963">Cytoplasm</keyword>
<dbReference type="GO" id="GO:0051301">
    <property type="term" value="P:cell division"/>
    <property type="evidence" value="ECO:0007669"/>
    <property type="project" value="UniProtKB-KW"/>
</dbReference>
<evidence type="ECO:0000256" key="5">
    <source>
        <dbReference type="ARBA" id="ARBA00022598"/>
    </source>
</evidence>
<feature type="domain" description="Mur ligase C-terminal" evidence="16">
    <location>
        <begin position="307"/>
        <end position="432"/>
    </location>
</feature>
<dbReference type="Pfam" id="PF01225">
    <property type="entry name" value="Mur_ligase"/>
    <property type="match status" value="1"/>
</dbReference>
<dbReference type="UniPathway" id="UPA00219"/>
<evidence type="ECO:0000256" key="8">
    <source>
        <dbReference type="ARBA" id="ARBA00022840"/>
    </source>
</evidence>
<dbReference type="GO" id="GO:0008360">
    <property type="term" value="P:regulation of cell shape"/>
    <property type="evidence" value="ECO:0007669"/>
    <property type="project" value="UniProtKB-KW"/>
</dbReference>
<evidence type="ECO:0000256" key="3">
    <source>
        <dbReference type="ARBA" id="ARBA00012211"/>
    </source>
</evidence>
<comment type="similarity">
    <text evidence="14">Belongs to the MurCDEF family.</text>
</comment>
<dbReference type="Gene3D" id="3.40.1190.10">
    <property type="entry name" value="Mur-like, catalytic domain"/>
    <property type="match status" value="1"/>
</dbReference>
<keyword evidence="11 14" id="KW-0131">Cell cycle</keyword>
<dbReference type="Pfam" id="PF08245">
    <property type="entry name" value="Mur_ligase_M"/>
    <property type="match status" value="1"/>
</dbReference>
<evidence type="ECO:0000256" key="12">
    <source>
        <dbReference type="ARBA" id="ARBA00023316"/>
    </source>
</evidence>
<keyword evidence="6 14" id="KW-0132">Cell division</keyword>
<evidence type="ECO:0000256" key="10">
    <source>
        <dbReference type="ARBA" id="ARBA00022984"/>
    </source>
</evidence>
<dbReference type="RefSeq" id="WP_245939566.1">
    <property type="nucleotide sequence ID" value="NZ_RBIE01000001.1"/>
</dbReference>
<keyword evidence="10 14" id="KW-0573">Peptidoglycan synthesis</keyword>
<dbReference type="InterPro" id="IPR013221">
    <property type="entry name" value="Mur_ligase_cen"/>
</dbReference>
<dbReference type="InterPro" id="IPR050061">
    <property type="entry name" value="MurCDEF_pg_biosynth"/>
</dbReference>
<dbReference type="InterPro" id="IPR005758">
    <property type="entry name" value="UDP-N-AcMur_Ala_ligase_MurC"/>
</dbReference>
<comment type="caution">
    <text evidence="18">The sequence shown here is derived from an EMBL/GenBank/DDBJ whole genome shotgun (WGS) entry which is preliminary data.</text>
</comment>
<evidence type="ECO:0000256" key="4">
    <source>
        <dbReference type="ARBA" id="ARBA00022490"/>
    </source>
</evidence>
<dbReference type="Gene3D" id="3.40.50.720">
    <property type="entry name" value="NAD(P)-binding Rossmann-like Domain"/>
    <property type="match status" value="1"/>
</dbReference>
<dbReference type="Proteomes" id="UP000280881">
    <property type="component" value="Unassembled WGS sequence"/>
</dbReference>
<dbReference type="AlphaFoldDB" id="A0A420W8Z3"/>
<evidence type="ECO:0000256" key="1">
    <source>
        <dbReference type="ARBA" id="ARBA00004496"/>
    </source>
</evidence>
<evidence type="ECO:0000256" key="2">
    <source>
        <dbReference type="ARBA" id="ARBA00004752"/>
    </source>
</evidence>
<feature type="domain" description="Mur ligase central" evidence="17">
    <location>
        <begin position="105"/>
        <end position="284"/>
    </location>
</feature>
<feature type="domain" description="Mur ligase N-terminal catalytic" evidence="15">
    <location>
        <begin position="2"/>
        <end position="98"/>
    </location>
</feature>
<dbReference type="HAMAP" id="MF_00046">
    <property type="entry name" value="MurC"/>
    <property type="match status" value="1"/>
</dbReference>
<dbReference type="SUPFAM" id="SSF53623">
    <property type="entry name" value="MurD-like peptide ligases, catalytic domain"/>
    <property type="match status" value="1"/>
</dbReference>
<dbReference type="SUPFAM" id="SSF53244">
    <property type="entry name" value="MurD-like peptide ligases, peptide-binding domain"/>
    <property type="match status" value="1"/>
</dbReference>
<evidence type="ECO:0000259" key="17">
    <source>
        <dbReference type="Pfam" id="PF08245"/>
    </source>
</evidence>
<dbReference type="GO" id="GO:0009252">
    <property type="term" value="P:peptidoglycan biosynthetic process"/>
    <property type="evidence" value="ECO:0007669"/>
    <property type="project" value="UniProtKB-UniRule"/>
</dbReference>
<evidence type="ECO:0000256" key="13">
    <source>
        <dbReference type="ARBA" id="ARBA00047833"/>
    </source>
</evidence>
<evidence type="ECO:0000313" key="19">
    <source>
        <dbReference type="Proteomes" id="UP000280881"/>
    </source>
</evidence>
<accession>A0A420W8Z3</accession>
<evidence type="ECO:0000256" key="9">
    <source>
        <dbReference type="ARBA" id="ARBA00022960"/>
    </source>
</evidence>
<feature type="binding site" evidence="14">
    <location>
        <begin position="107"/>
        <end position="113"/>
    </location>
    <ligand>
        <name>ATP</name>
        <dbReference type="ChEBI" id="CHEBI:30616"/>
    </ligand>
</feature>
<evidence type="ECO:0000259" key="16">
    <source>
        <dbReference type="Pfam" id="PF02875"/>
    </source>
</evidence>
<protein>
    <recommendedName>
        <fullName evidence="3 14">UDP-N-acetylmuramate--L-alanine ligase</fullName>
        <ecNumber evidence="3 14">6.3.2.8</ecNumber>
    </recommendedName>
    <alternativeName>
        <fullName evidence="14">UDP-N-acetylmuramoyl-L-alanine synthetase</fullName>
    </alternativeName>
</protein>
<keyword evidence="19" id="KW-1185">Reference proteome</keyword>
<dbReference type="PANTHER" id="PTHR43445:SF3">
    <property type="entry name" value="UDP-N-ACETYLMURAMATE--L-ALANINE LIGASE"/>
    <property type="match status" value="1"/>
</dbReference>
<dbReference type="GO" id="GO:0008763">
    <property type="term" value="F:UDP-N-acetylmuramate-L-alanine ligase activity"/>
    <property type="evidence" value="ECO:0007669"/>
    <property type="project" value="UniProtKB-UniRule"/>
</dbReference>
<comment type="pathway">
    <text evidence="2 14">Cell wall biogenesis; peptidoglycan biosynthesis.</text>
</comment>
<dbReference type="EC" id="6.3.2.8" evidence="3 14"/>
<dbReference type="InterPro" id="IPR000713">
    <property type="entry name" value="Mur_ligase_N"/>
</dbReference>
<comment type="subcellular location">
    <subcellularLocation>
        <location evidence="1 14">Cytoplasm</location>
    </subcellularLocation>
</comment>
<evidence type="ECO:0000313" key="18">
    <source>
        <dbReference type="EMBL" id="RKQ63742.1"/>
    </source>
</evidence>
<dbReference type="SUPFAM" id="SSF51984">
    <property type="entry name" value="MurCD N-terminal domain"/>
    <property type="match status" value="1"/>
</dbReference>
<evidence type="ECO:0000259" key="15">
    <source>
        <dbReference type="Pfam" id="PF01225"/>
    </source>
</evidence>
<dbReference type="Pfam" id="PF02875">
    <property type="entry name" value="Mur_ligase_C"/>
    <property type="match status" value="1"/>
</dbReference>
<sequence length="447" mass="49449">MKVHIVGIGGIGMSGIALILKDRGFDVQGSDIKERIMVKKLRDKGIRVFIGHRAENVEGADVLIHSSAVRENNPEIKEAKRRGIPVIPRSDVLADIMKLTESIAVAGTHGKTTTSSMISRILYGAGLKPTILVGGSLSFLGGYNAVQGEGKWLVAEADESDGTFLKLNPTLSVITNIDADHLDYYGSLENIKEAFLEFANRTSFYGKLFACIDCENTRDIYQKVYKRKNSFGLSKDADFQAKDITPLGLGTVFEVLYREKKLGRVKLNVPGRHNVVNALGAVAVSLEVGIPFNEIAQGLEEFRNARRRMELKGSYNGITFFDDYGHHPTEIEASYRAIKEAFPDRRIVILFQPHRYTRTAALWKEFVRVLKGIDNLYICDIYPAGERPIEGITAETLAKEVGALYCGSLKEAVEVLRRELLPGDVLLTLGAGDVTNFFKLYTGEGIE</sequence>
<keyword evidence="8 14" id="KW-0067">ATP-binding</keyword>
<dbReference type="PANTHER" id="PTHR43445">
    <property type="entry name" value="UDP-N-ACETYLMURAMATE--L-ALANINE LIGASE-RELATED"/>
    <property type="match status" value="1"/>
</dbReference>
<dbReference type="InterPro" id="IPR004101">
    <property type="entry name" value="Mur_ligase_C"/>
</dbReference>